<name>A0A3N0ZB40_ANAGA</name>
<dbReference type="AlphaFoldDB" id="A0A3N0ZB40"/>
<keyword evidence="3" id="KW-1185">Reference proteome</keyword>
<reference evidence="2 3" key="1">
    <citation type="submission" date="2018-10" db="EMBL/GenBank/DDBJ databases">
        <title>Genome assembly for a Yunnan-Guizhou Plateau 3E fish, Anabarilius grahami (Regan), and its evolutionary and genetic applications.</title>
        <authorList>
            <person name="Jiang W."/>
        </authorList>
    </citation>
    <scope>NUCLEOTIDE SEQUENCE [LARGE SCALE GENOMIC DNA]</scope>
    <source>
        <strain evidence="2">AG-KIZ</strain>
        <tissue evidence="2">Muscle</tissue>
    </source>
</reference>
<feature type="region of interest" description="Disordered" evidence="1">
    <location>
        <begin position="24"/>
        <end position="62"/>
    </location>
</feature>
<gene>
    <name evidence="2" type="ORF">DPX16_23640</name>
</gene>
<evidence type="ECO:0000313" key="3">
    <source>
        <dbReference type="Proteomes" id="UP000281406"/>
    </source>
</evidence>
<proteinExistence type="predicted"/>
<dbReference type="EMBL" id="RJVU01000082">
    <property type="protein sequence ID" value="ROL55623.1"/>
    <property type="molecule type" value="Genomic_DNA"/>
</dbReference>
<evidence type="ECO:0000313" key="2">
    <source>
        <dbReference type="EMBL" id="ROL55623.1"/>
    </source>
</evidence>
<accession>A0A3N0ZB40</accession>
<dbReference type="Proteomes" id="UP000281406">
    <property type="component" value="Unassembled WGS sequence"/>
</dbReference>
<sequence length="172" mass="18549">MTDAVRGRCDRRADTCLVFPGIVDGRQTRSRPDTETLTGDEENTGRRGECGRQLTDSGRRRMDGKNDWPWCSLRHDCRTSEHSSRNLLQSSAEPEKGSGLAMALATAGGEGEAAGNAEVCAGGVVVGVLESMRRISIPSFDSQSADWKKKPLNTNEEASIGSVGITERVEHG</sequence>
<evidence type="ECO:0000256" key="1">
    <source>
        <dbReference type="SAM" id="MobiDB-lite"/>
    </source>
</evidence>
<comment type="caution">
    <text evidence="2">The sequence shown here is derived from an EMBL/GenBank/DDBJ whole genome shotgun (WGS) entry which is preliminary data.</text>
</comment>
<protein>
    <submittedName>
        <fullName evidence="2">Uncharacterized protein</fullName>
    </submittedName>
</protein>
<organism evidence="2 3">
    <name type="scientific">Anabarilius grahami</name>
    <name type="common">Kanglang fish</name>
    <name type="synonym">Barilius grahami</name>
    <dbReference type="NCBI Taxonomy" id="495550"/>
    <lineage>
        <taxon>Eukaryota</taxon>
        <taxon>Metazoa</taxon>
        <taxon>Chordata</taxon>
        <taxon>Craniata</taxon>
        <taxon>Vertebrata</taxon>
        <taxon>Euteleostomi</taxon>
        <taxon>Actinopterygii</taxon>
        <taxon>Neopterygii</taxon>
        <taxon>Teleostei</taxon>
        <taxon>Ostariophysi</taxon>
        <taxon>Cypriniformes</taxon>
        <taxon>Xenocyprididae</taxon>
        <taxon>Xenocypridinae</taxon>
        <taxon>Xenocypridinae incertae sedis</taxon>
        <taxon>Anabarilius</taxon>
    </lineage>
</organism>